<feature type="transmembrane region" description="Helical" evidence="2">
    <location>
        <begin position="113"/>
        <end position="129"/>
    </location>
</feature>
<dbReference type="PANTHER" id="PTHR37841:SF1">
    <property type="entry name" value="DUF3298 DOMAIN-CONTAINING PROTEIN"/>
    <property type="match status" value="1"/>
</dbReference>
<dbReference type="EMBL" id="DVMT01000003">
    <property type="protein sequence ID" value="HIU39712.1"/>
    <property type="molecule type" value="Genomic_DNA"/>
</dbReference>
<reference evidence="3" key="1">
    <citation type="submission" date="2020-10" db="EMBL/GenBank/DDBJ databases">
        <authorList>
            <person name="Gilroy R."/>
        </authorList>
    </citation>
    <scope>NUCLEOTIDE SEQUENCE</scope>
    <source>
        <strain evidence="3">CHK193-30670</strain>
    </source>
</reference>
<sequence>MNKEDKEDIIETLDFDNDTSLEDDTVEMLDFEADKKVSNEIDEMLDFIDLTDQKKESEKQNKEELDDLLKSVNDDKQNKVEITASEKKLDEYVPSIKDFNIKNAKTRKIVKKVMLYVIIVMLIGFEFFINKTGDVLNDLIVYASDNDPIRIVQNDKYGYIDYTGDKIVNPKYSYAEEFVSGYAIVRDASNLPLIIDKGGKVAVNTGTYFSLYRADTDIIASKVTDDGLKYGILNSSLKEKTKFNYDLISYQDGCYSFVNGNTVGLINLDGKEIFTYKLTDSDDKVIDVKTSSVNGNYTKYAVVTVNKTSQIVNLDDGTSVYSPTLNEIVPEENNVFYEVINDDARRYIYVENNEVILEVESYNSLIMPSIEAGVLRAINSNYEYEYISTKTKEQLSDNITEDNSFYGDDIFMYYTYNSRRRKNDIALVKNGEVYKTIEADFEIEKEFHNGFAIVKFSDGKYGYLNEDGNLLNDVHYDEAGQFDSYGEAIAKTSSGYGVINKDNKTIIDFENEEIKMASSLVKQKTASNRNNVFYAVKKDSLFVLYKDNGKKVDNLHYTDIVFDDVYPVVKVATDAKDVLLTTEDLNEIPLTSFNNEYEAHDNYIIVKNEYYNYNGKLIYVDNNKES</sequence>
<evidence type="ECO:0000313" key="3">
    <source>
        <dbReference type="EMBL" id="HIU39712.1"/>
    </source>
</evidence>
<keyword evidence="1" id="KW-0175">Coiled coil</keyword>
<name>A0A9D1IP86_9FIRM</name>
<dbReference type="InterPro" id="IPR032774">
    <property type="entry name" value="WG_beta_rep"/>
</dbReference>
<keyword evidence="2" id="KW-0812">Transmembrane</keyword>
<proteinExistence type="predicted"/>
<dbReference type="PANTHER" id="PTHR37841">
    <property type="entry name" value="GLR2918 PROTEIN"/>
    <property type="match status" value="1"/>
</dbReference>
<reference evidence="3" key="2">
    <citation type="journal article" date="2021" name="PeerJ">
        <title>Extensive microbial diversity within the chicken gut microbiome revealed by metagenomics and culture.</title>
        <authorList>
            <person name="Gilroy R."/>
            <person name="Ravi A."/>
            <person name="Getino M."/>
            <person name="Pursley I."/>
            <person name="Horton D.L."/>
            <person name="Alikhan N.F."/>
            <person name="Baker D."/>
            <person name="Gharbi K."/>
            <person name="Hall N."/>
            <person name="Watson M."/>
            <person name="Adriaenssens E.M."/>
            <person name="Foster-Nyarko E."/>
            <person name="Jarju S."/>
            <person name="Secka A."/>
            <person name="Antonio M."/>
            <person name="Oren A."/>
            <person name="Chaudhuri R.R."/>
            <person name="La Ragione R."/>
            <person name="Hildebrand F."/>
            <person name="Pallen M.J."/>
        </authorList>
    </citation>
    <scope>NUCLEOTIDE SEQUENCE</scope>
    <source>
        <strain evidence="3">CHK193-30670</strain>
    </source>
</reference>
<keyword evidence="2" id="KW-0472">Membrane</keyword>
<dbReference type="Proteomes" id="UP000824074">
    <property type="component" value="Unassembled WGS sequence"/>
</dbReference>
<keyword evidence="2" id="KW-1133">Transmembrane helix</keyword>
<evidence type="ECO:0000256" key="1">
    <source>
        <dbReference type="SAM" id="Coils"/>
    </source>
</evidence>
<accession>A0A9D1IP86</accession>
<feature type="coiled-coil region" evidence="1">
    <location>
        <begin position="48"/>
        <end position="75"/>
    </location>
</feature>
<evidence type="ECO:0000256" key="2">
    <source>
        <dbReference type="SAM" id="Phobius"/>
    </source>
</evidence>
<comment type="caution">
    <text evidence="3">The sequence shown here is derived from an EMBL/GenBank/DDBJ whole genome shotgun (WGS) entry which is preliminary data.</text>
</comment>
<gene>
    <name evidence="3" type="ORF">IAB68_00210</name>
</gene>
<dbReference type="AlphaFoldDB" id="A0A9D1IP86"/>
<protein>
    <submittedName>
        <fullName evidence="3">WG repeat-containing protein</fullName>
    </submittedName>
</protein>
<evidence type="ECO:0000313" key="4">
    <source>
        <dbReference type="Proteomes" id="UP000824074"/>
    </source>
</evidence>
<organism evidence="3 4">
    <name type="scientific">Candidatus Aphodocola excrementigallinarum</name>
    <dbReference type="NCBI Taxonomy" id="2840670"/>
    <lineage>
        <taxon>Bacteria</taxon>
        <taxon>Bacillati</taxon>
        <taxon>Bacillota</taxon>
        <taxon>Bacilli</taxon>
        <taxon>Candidatus Aphodocola</taxon>
    </lineage>
</organism>
<dbReference type="Pfam" id="PF14903">
    <property type="entry name" value="WG_beta_rep"/>
    <property type="match status" value="1"/>
</dbReference>